<organism evidence="2 3">
    <name type="scientific">Alkalibacterium gilvum</name>
    <dbReference type="NCBI Taxonomy" id="1130080"/>
    <lineage>
        <taxon>Bacteria</taxon>
        <taxon>Bacillati</taxon>
        <taxon>Bacillota</taxon>
        <taxon>Bacilli</taxon>
        <taxon>Lactobacillales</taxon>
        <taxon>Carnobacteriaceae</taxon>
        <taxon>Alkalibacterium</taxon>
    </lineage>
</organism>
<protein>
    <submittedName>
        <fullName evidence="2">Uncharacterized protein</fullName>
    </submittedName>
</protein>
<feature type="transmembrane region" description="Helical" evidence="1">
    <location>
        <begin position="12"/>
        <end position="30"/>
    </location>
</feature>
<keyword evidence="3" id="KW-1185">Reference proteome</keyword>
<dbReference type="AlphaFoldDB" id="A0A1H6RJ53"/>
<reference evidence="3" key="1">
    <citation type="submission" date="2016-10" db="EMBL/GenBank/DDBJ databases">
        <authorList>
            <person name="Varghese N."/>
            <person name="Submissions S."/>
        </authorList>
    </citation>
    <scope>NUCLEOTIDE SEQUENCE [LARGE SCALE GENOMIC DNA]</scope>
    <source>
        <strain evidence="3">DSM 25751</strain>
    </source>
</reference>
<dbReference type="RefSeq" id="WP_091632093.1">
    <property type="nucleotide sequence ID" value="NZ_FNYW01000002.1"/>
</dbReference>
<evidence type="ECO:0000313" key="2">
    <source>
        <dbReference type="EMBL" id="SEI51625.1"/>
    </source>
</evidence>
<dbReference type="OrthoDB" id="2200439at2"/>
<name>A0A1H6RJ53_9LACT</name>
<keyword evidence="1" id="KW-0812">Transmembrane</keyword>
<feature type="transmembrane region" description="Helical" evidence="1">
    <location>
        <begin position="60"/>
        <end position="78"/>
    </location>
</feature>
<dbReference type="Proteomes" id="UP000198564">
    <property type="component" value="Unassembled WGS sequence"/>
</dbReference>
<evidence type="ECO:0000313" key="3">
    <source>
        <dbReference type="Proteomes" id="UP000198564"/>
    </source>
</evidence>
<evidence type="ECO:0000256" key="1">
    <source>
        <dbReference type="SAM" id="Phobius"/>
    </source>
</evidence>
<accession>A0A1H6RJ53</accession>
<sequence>MKDKTAKWLSSGIIISIVIMIVGFILWTNLSPIPGEDSLSPRELRNVQKEMAIHFPLGRLLLNIGFISFSLTLLALVIRQLTSFIKKK</sequence>
<keyword evidence="1" id="KW-0472">Membrane</keyword>
<proteinExistence type="predicted"/>
<gene>
    <name evidence="2" type="ORF">SAMN04488113_1021</name>
</gene>
<keyword evidence="1" id="KW-1133">Transmembrane helix</keyword>
<dbReference type="EMBL" id="FNYW01000002">
    <property type="protein sequence ID" value="SEI51625.1"/>
    <property type="molecule type" value="Genomic_DNA"/>
</dbReference>